<organism evidence="2 3">
    <name type="scientific">Colwellia maritima</name>
    <dbReference type="NCBI Taxonomy" id="2912588"/>
    <lineage>
        <taxon>Bacteria</taxon>
        <taxon>Pseudomonadati</taxon>
        <taxon>Pseudomonadota</taxon>
        <taxon>Gammaproteobacteria</taxon>
        <taxon>Alteromonadales</taxon>
        <taxon>Colwelliaceae</taxon>
        <taxon>Colwellia</taxon>
    </lineage>
</organism>
<dbReference type="Pfam" id="PF13116">
    <property type="entry name" value="YhdP"/>
    <property type="match status" value="1"/>
</dbReference>
<sequence>MISALRLFSPYVDHYRQDFQDYINANNHTNLVIGSLGMNWQRSGPTLIANQVTLVDTNDAYVYVNHLEIQVDFWATLTMQRLISGNLILDGAQVNLEQDVWDSSERNPSTQDNTTSGTVKPLDGFKQISDIFLNRINRFSLLDSKISVKNNDLERHFRVNNLQWLNRGDRHQAQGNITVDELSSNNLNLKIDINGQYIDELTGMIHIEANHLDITPWLDNVLTLDNDKTKADIGFSTWLKVDKGSIERLQVSLHENIISWQDSISTEVKETQTDVNLTQTNQVRHKLTLSEGQLLLVKGQNADNFKLFSTPLSFQFDQEESQPFTVQIHKTPEEFLVYLSTFDLALLSQVSPLFITTKNVRERLSDLKVSGKSNDIFIQKTTKNIAAVASFSNVSTHYSQGIPGLDNISGMLSFTQQYLHLNLAAEQGNIDFNKHFDIPIPYESLKANVDLSIAENQWLLNVSDIVLKSDELTIEADLAIDSPENSELSMSLLANITDGDASKAGHYYPLTVMSNELVDYLNTALVDGKIKQAQVLINGPLANFPFTDKSGTFIVDAELAQATFSFSEDWPVIKDFDANLNFTNNSMLITGRSGTLTSLDVTGVQAAIDDLSDDAILTVDTLIKPSSAAKVAKLMLNSPLKDSVGAVLEKLQIKGNIEGEFHLDLPLIATENALARGVINFADNDVLLQTPHMDFTQVNGQLRFENAKITTEDLSLKWQGLPLTLTVNGNDKADYYDTNIALKVDWQSSKWLPHISAKMKKYFDGKLQLQGDLSLYQHHGGGFSYQLLVNSTLESFTQIS</sequence>
<dbReference type="Proteomes" id="UP001139646">
    <property type="component" value="Unassembled WGS sequence"/>
</dbReference>
<protein>
    <recommendedName>
        <fullName evidence="1">YhdP central domain-containing protein</fullName>
    </recommendedName>
</protein>
<dbReference type="PANTHER" id="PTHR38690">
    <property type="entry name" value="PROTEASE-RELATED"/>
    <property type="match status" value="1"/>
</dbReference>
<keyword evidence="3" id="KW-1185">Reference proteome</keyword>
<dbReference type="RefSeq" id="WP_242283886.1">
    <property type="nucleotide sequence ID" value="NZ_JAKKSL010000001.1"/>
</dbReference>
<gene>
    <name evidence="2" type="ORF">L3081_04815</name>
</gene>
<dbReference type="InterPro" id="IPR025263">
    <property type="entry name" value="YhdP_central"/>
</dbReference>
<dbReference type="InterPro" id="IPR011836">
    <property type="entry name" value="YhdP"/>
</dbReference>
<dbReference type="EMBL" id="JAKKSL010000001">
    <property type="protein sequence ID" value="MCI2282850.1"/>
    <property type="molecule type" value="Genomic_DNA"/>
</dbReference>
<proteinExistence type="predicted"/>
<reference evidence="2" key="1">
    <citation type="submission" date="2022-01" db="EMBL/GenBank/DDBJ databases">
        <title>Colwellia maritima, isolated from seawater.</title>
        <authorList>
            <person name="Kristyanto S."/>
            <person name="Jung J."/>
            <person name="Jeon C.O."/>
        </authorList>
    </citation>
    <scope>NUCLEOTIDE SEQUENCE</scope>
    <source>
        <strain evidence="2">MSW7</strain>
    </source>
</reference>
<name>A0ABS9WY46_9GAMM</name>
<comment type="caution">
    <text evidence="2">The sequence shown here is derived from an EMBL/GenBank/DDBJ whole genome shotgun (WGS) entry which is preliminary data.</text>
</comment>
<evidence type="ECO:0000313" key="3">
    <source>
        <dbReference type="Proteomes" id="UP001139646"/>
    </source>
</evidence>
<accession>A0ABS9WY46</accession>
<evidence type="ECO:0000259" key="1">
    <source>
        <dbReference type="Pfam" id="PF13116"/>
    </source>
</evidence>
<dbReference type="PANTHER" id="PTHR38690:SF1">
    <property type="entry name" value="PROTEASE"/>
    <property type="match status" value="1"/>
</dbReference>
<feature type="domain" description="YhdP central" evidence="1">
    <location>
        <begin position="2"/>
        <end position="795"/>
    </location>
</feature>
<evidence type="ECO:0000313" key="2">
    <source>
        <dbReference type="EMBL" id="MCI2282850.1"/>
    </source>
</evidence>